<reference evidence="2" key="2">
    <citation type="journal article" date="2021" name="PeerJ">
        <title>Extensive microbial diversity within the chicken gut microbiome revealed by metagenomics and culture.</title>
        <authorList>
            <person name="Gilroy R."/>
            <person name="Ravi A."/>
            <person name="Getino M."/>
            <person name="Pursley I."/>
            <person name="Horton D.L."/>
            <person name="Alikhan N.F."/>
            <person name="Baker D."/>
            <person name="Gharbi K."/>
            <person name="Hall N."/>
            <person name="Watson M."/>
            <person name="Adriaenssens E.M."/>
            <person name="Foster-Nyarko E."/>
            <person name="Jarju S."/>
            <person name="Secka A."/>
            <person name="Antonio M."/>
            <person name="Oren A."/>
            <person name="Chaudhuri R.R."/>
            <person name="La Ragione R."/>
            <person name="Hildebrand F."/>
            <person name="Pallen M.J."/>
        </authorList>
    </citation>
    <scope>NUCLEOTIDE SEQUENCE</scope>
    <source>
        <strain evidence="2">ChiBcec6-7307</strain>
    </source>
</reference>
<keyword evidence="1" id="KW-1133">Transmembrane helix</keyword>
<dbReference type="AlphaFoldDB" id="A0A9D1T7Y3"/>
<evidence type="ECO:0000313" key="3">
    <source>
        <dbReference type="Proteomes" id="UP000886889"/>
    </source>
</evidence>
<gene>
    <name evidence="2" type="ORF">IAC80_04430</name>
</gene>
<evidence type="ECO:0000256" key="1">
    <source>
        <dbReference type="SAM" id="Phobius"/>
    </source>
</evidence>
<name>A0A9D1T7Y3_9FIRM</name>
<keyword evidence="1" id="KW-0812">Transmembrane</keyword>
<proteinExistence type="predicted"/>
<sequence>MRTLNEFRLIDLLSHVDISAIESDVPDGDLENPELAAKAGRQEKGKKRLAIFSGIAAGSVMLTGAILLLHRKHVKCAA</sequence>
<evidence type="ECO:0000313" key="2">
    <source>
        <dbReference type="EMBL" id="HIV23169.1"/>
    </source>
</evidence>
<keyword evidence="1" id="KW-0472">Membrane</keyword>
<dbReference type="Proteomes" id="UP000886889">
    <property type="component" value="Unassembled WGS sequence"/>
</dbReference>
<organism evidence="2 3">
    <name type="scientific">Candidatus Merdiplasma excrementigallinarum</name>
    <dbReference type="NCBI Taxonomy" id="2840864"/>
    <lineage>
        <taxon>Bacteria</taxon>
        <taxon>Bacillati</taxon>
        <taxon>Bacillota</taxon>
        <taxon>Clostridia</taxon>
        <taxon>Lachnospirales</taxon>
        <taxon>Lachnospiraceae</taxon>
        <taxon>Lachnospiraceae incertae sedis</taxon>
        <taxon>Candidatus Merdiplasma</taxon>
    </lineage>
</organism>
<feature type="transmembrane region" description="Helical" evidence="1">
    <location>
        <begin position="49"/>
        <end position="69"/>
    </location>
</feature>
<comment type="caution">
    <text evidence="2">The sequence shown here is derived from an EMBL/GenBank/DDBJ whole genome shotgun (WGS) entry which is preliminary data.</text>
</comment>
<reference evidence="2" key="1">
    <citation type="submission" date="2020-10" db="EMBL/GenBank/DDBJ databases">
        <authorList>
            <person name="Gilroy R."/>
        </authorList>
    </citation>
    <scope>NUCLEOTIDE SEQUENCE</scope>
    <source>
        <strain evidence="2">ChiBcec6-7307</strain>
    </source>
</reference>
<accession>A0A9D1T7Y3</accession>
<protein>
    <submittedName>
        <fullName evidence="2">Uncharacterized protein</fullName>
    </submittedName>
</protein>
<dbReference type="EMBL" id="DVOS01000039">
    <property type="protein sequence ID" value="HIV23169.1"/>
    <property type="molecule type" value="Genomic_DNA"/>
</dbReference>